<keyword evidence="2" id="KW-0472">Membrane</keyword>
<keyword evidence="2" id="KW-0812">Transmembrane</keyword>
<keyword evidence="7" id="KW-1185">Reference proteome</keyword>
<dbReference type="GO" id="GO:0009653">
    <property type="term" value="P:anatomical structure morphogenesis"/>
    <property type="evidence" value="ECO:0007669"/>
    <property type="project" value="UniProtKB-ARBA"/>
</dbReference>
<dbReference type="SMART" id="SM00409">
    <property type="entry name" value="IG"/>
    <property type="match status" value="1"/>
</dbReference>
<feature type="chain" id="PRO_5042921883" evidence="3">
    <location>
        <begin position="23"/>
        <end position="334"/>
    </location>
</feature>
<dbReference type="CDD" id="cd00063">
    <property type="entry name" value="FN3"/>
    <property type="match status" value="1"/>
</dbReference>
<sequence length="334" mass="37602">MIIKKILDVCFFIVIAEGCCYASETELQEMAVDVGQNVTLPCTDSVSLSPAIHRNSVTWARIREGKDAVPINALHTQPDGGLTLTSLNREDSGIYLCTLESKVGSTTSPLDVVRRRVKVEVRTPPPELANVTVRPSTVLALLLWDVKDDGGYPIDYFSVQYKMKYPNEHGQEDTWHDGLREPITPTVRQIDVYELEPNTTYLFKMWATNQLGPGKETILEGTTSHNMEEMELARLLLKDAKDFDTRVWVVAVVIVMGTLLILTTGTCYLLYKEYHVPASKRDDQEIIELVPNIILNPGFYEGEAHTEHIEPDENSNDQTTTRINNNTIVQPIRV</sequence>
<dbReference type="InterPro" id="IPR050964">
    <property type="entry name" value="Striated_Muscle_Regulatory"/>
</dbReference>
<dbReference type="Gene3D" id="2.60.40.10">
    <property type="entry name" value="Immunoglobulins"/>
    <property type="match status" value="2"/>
</dbReference>
<dbReference type="InterPro" id="IPR003961">
    <property type="entry name" value="FN3_dom"/>
</dbReference>
<dbReference type="Pfam" id="PF00041">
    <property type="entry name" value="fn3"/>
    <property type="match status" value="1"/>
</dbReference>
<evidence type="ECO:0000313" key="6">
    <source>
        <dbReference type="EMBL" id="KAK7871839.1"/>
    </source>
</evidence>
<dbReference type="InterPro" id="IPR003598">
    <property type="entry name" value="Ig_sub2"/>
</dbReference>
<dbReference type="InterPro" id="IPR013783">
    <property type="entry name" value="Ig-like_fold"/>
</dbReference>
<dbReference type="InterPro" id="IPR003599">
    <property type="entry name" value="Ig_sub"/>
</dbReference>
<organism evidence="6 7">
    <name type="scientific">Gryllus longicercus</name>
    <dbReference type="NCBI Taxonomy" id="2509291"/>
    <lineage>
        <taxon>Eukaryota</taxon>
        <taxon>Metazoa</taxon>
        <taxon>Ecdysozoa</taxon>
        <taxon>Arthropoda</taxon>
        <taxon>Hexapoda</taxon>
        <taxon>Insecta</taxon>
        <taxon>Pterygota</taxon>
        <taxon>Neoptera</taxon>
        <taxon>Polyneoptera</taxon>
        <taxon>Orthoptera</taxon>
        <taxon>Ensifera</taxon>
        <taxon>Gryllidea</taxon>
        <taxon>Grylloidea</taxon>
        <taxon>Gryllidae</taxon>
        <taxon>Gryllinae</taxon>
        <taxon>Gryllus</taxon>
    </lineage>
</organism>
<accession>A0AAN9WFN0</accession>
<evidence type="ECO:0000256" key="1">
    <source>
        <dbReference type="ARBA" id="ARBA00022737"/>
    </source>
</evidence>
<evidence type="ECO:0000313" key="7">
    <source>
        <dbReference type="Proteomes" id="UP001378592"/>
    </source>
</evidence>
<evidence type="ECO:0000259" key="4">
    <source>
        <dbReference type="PROSITE" id="PS50835"/>
    </source>
</evidence>
<feature type="domain" description="Fibronectin type-III" evidence="5">
    <location>
        <begin position="124"/>
        <end position="227"/>
    </location>
</feature>
<dbReference type="SUPFAM" id="SSF48726">
    <property type="entry name" value="Immunoglobulin"/>
    <property type="match status" value="1"/>
</dbReference>
<dbReference type="EMBL" id="JAZDUA010000033">
    <property type="protein sequence ID" value="KAK7871839.1"/>
    <property type="molecule type" value="Genomic_DNA"/>
</dbReference>
<dbReference type="PANTHER" id="PTHR13817:SF73">
    <property type="entry name" value="FIBRONECTIN TYPE-III DOMAIN-CONTAINING PROTEIN"/>
    <property type="match status" value="1"/>
</dbReference>
<dbReference type="SMART" id="SM00408">
    <property type="entry name" value="IGc2"/>
    <property type="match status" value="1"/>
</dbReference>
<gene>
    <name evidence="6" type="ORF">R5R35_006434</name>
</gene>
<feature type="signal peptide" evidence="3">
    <location>
        <begin position="1"/>
        <end position="22"/>
    </location>
</feature>
<dbReference type="SUPFAM" id="SSF49265">
    <property type="entry name" value="Fibronectin type III"/>
    <property type="match status" value="1"/>
</dbReference>
<feature type="domain" description="Ig-like" evidence="4">
    <location>
        <begin position="35"/>
        <end position="113"/>
    </location>
</feature>
<dbReference type="PROSITE" id="PS50835">
    <property type="entry name" value="IG_LIKE"/>
    <property type="match status" value="1"/>
</dbReference>
<proteinExistence type="predicted"/>
<comment type="caution">
    <text evidence="6">The sequence shown here is derived from an EMBL/GenBank/DDBJ whole genome shotgun (WGS) entry which is preliminary data.</text>
</comment>
<keyword evidence="2" id="KW-1133">Transmembrane helix</keyword>
<protein>
    <submittedName>
        <fullName evidence="6">Uncharacterized protein</fullName>
    </submittedName>
</protein>
<keyword evidence="3" id="KW-0732">Signal</keyword>
<feature type="transmembrane region" description="Helical" evidence="2">
    <location>
        <begin position="247"/>
        <end position="271"/>
    </location>
</feature>
<dbReference type="PROSITE" id="PS50853">
    <property type="entry name" value="FN3"/>
    <property type="match status" value="1"/>
</dbReference>
<evidence type="ECO:0000256" key="3">
    <source>
        <dbReference type="SAM" id="SignalP"/>
    </source>
</evidence>
<dbReference type="PANTHER" id="PTHR13817">
    <property type="entry name" value="TITIN"/>
    <property type="match status" value="1"/>
</dbReference>
<dbReference type="GO" id="GO:0030154">
    <property type="term" value="P:cell differentiation"/>
    <property type="evidence" value="ECO:0007669"/>
    <property type="project" value="UniProtKB-ARBA"/>
</dbReference>
<evidence type="ECO:0000256" key="2">
    <source>
        <dbReference type="SAM" id="Phobius"/>
    </source>
</evidence>
<name>A0AAN9WFN0_9ORTH</name>
<dbReference type="SMART" id="SM00060">
    <property type="entry name" value="FN3"/>
    <property type="match status" value="1"/>
</dbReference>
<dbReference type="AlphaFoldDB" id="A0AAN9WFN0"/>
<keyword evidence="1" id="KW-0677">Repeat</keyword>
<reference evidence="6 7" key="1">
    <citation type="submission" date="2024-03" db="EMBL/GenBank/DDBJ databases">
        <title>The genome assembly and annotation of the cricket Gryllus longicercus Weissman &amp; Gray.</title>
        <authorList>
            <person name="Szrajer S."/>
            <person name="Gray D."/>
            <person name="Ylla G."/>
        </authorList>
    </citation>
    <scope>NUCLEOTIDE SEQUENCE [LARGE SCALE GENOMIC DNA]</scope>
    <source>
        <strain evidence="6">DAG 2021-001</strain>
        <tissue evidence="6">Whole body minus gut</tissue>
    </source>
</reference>
<dbReference type="InterPro" id="IPR007110">
    <property type="entry name" value="Ig-like_dom"/>
</dbReference>
<dbReference type="InterPro" id="IPR036116">
    <property type="entry name" value="FN3_sf"/>
</dbReference>
<dbReference type="Proteomes" id="UP001378592">
    <property type="component" value="Unassembled WGS sequence"/>
</dbReference>
<evidence type="ECO:0000259" key="5">
    <source>
        <dbReference type="PROSITE" id="PS50853"/>
    </source>
</evidence>
<dbReference type="InterPro" id="IPR036179">
    <property type="entry name" value="Ig-like_dom_sf"/>
</dbReference>